<organism evidence="1 2">
    <name type="scientific">Allomesorhizobium camelthorni</name>
    <dbReference type="NCBI Taxonomy" id="475069"/>
    <lineage>
        <taxon>Bacteria</taxon>
        <taxon>Pseudomonadati</taxon>
        <taxon>Pseudomonadota</taxon>
        <taxon>Alphaproteobacteria</taxon>
        <taxon>Hyphomicrobiales</taxon>
        <taxon>Phyllobacteriaceae</taxon>
        <taxon>Allomesorhizobium</taxon>
    </lineage>
</organism>
<dbReference type="Proteomes" id="UP001642900">
    <property type="component" value="Unassembled WGS sequence"/>
</dbReference>
<keyword evidence="2" id="KW-1185">Reference proteome</keyword>
<sequence>MTKIEIENVNHPGKVERVDAAMYEAMKRAILTVIPPNMPGMTVGEVQRAVPPHLPEELYPGGAKAGWWMKAVQLDLEAKGLIKREKTKPLRLHKA</sequence>
<reference evidence="1 2" key="1">
    <citation type="submission" date="2020-02" db="EMBL/GenBank/DDBJ databases">
        <title>Genome sequence of strain CCNWXJ40-4.</title>
        <authorList>
            <person name="Gao J."/>
            <person name="Sun J."/>
        </authorList>
    </citation>
    <scope>NUCLEOTIDE SEQUENCE [LARGE SCALE GENOMIC DNA]</scope>
    <source>
        <strain evidence="1 2">CCNWXJ 40-4</strain>
    </source>
</reference>
<name>A0A6G4W8G5_9HYPH</name>
<protein>
    <submittedName>
        <fullName evidence="1">Uncharacterized protein</fullName>
    </submittedName>
</protein>
<accession>A0A6G4W8G5</accession>
<dbReference type="RefSeq" id="WP_165025139.1">
    <property type="nucleotide sequence ID" value="NZ_JAAKZF010000005.1"/>
</dbReference>
<dbReference type="AlphaFoldDB" id="A0A6G4W8G5"/>
<comment type="caution">
    <text evidence="1">The sequence shown here is derived from an EMBL/GenBank/DDBJ whole genome shotgun (WGS) entry which is preliminary data.</text>
</comment>
<evidence type="ECO:0000313" key="1">
    <source>
        <dbReference type="EMBL" id="NGO50899.1"/>
    </source>
</evidence>
<gene>
    <name evidence="1" type="ORF">G6N73_06855</name>
</gene>
<proteinExistence type="predicted"/>
<dbReference type="InterPro" id="IPR054233">
    <property type="entry name" value="DUF6958"/>
</dbReference>
<evidence type="ECO:0000313" key="2">
    <source>
        <dbReference type="Proteomes" id="UP001642900"/>
    </source>
</evidence>
<dbReference type="EMBL" id="JAAKZF010000005">
    <property type="protein sequence ID" value="NGO50899.1"/>
    <property type="molecule type" value="Genomic_DNA"/>
</dbReference>
<dbReference type="Pfam" id="PF22278">
    <property type="entry name" value="DUF6958"/>
    <property type="match status" value="1"/>
</dbReference>